<dbReference type="Proteomes" id="UP000002748">
    <property type="component" value="Unassembled WGS sequence"/>
</dbReference>
<evidence type="ECO:0000256" key="1">
    <source>
        <dbReference type="SAM" id="MobiDB-lite"/>
    </source>
</evidence>
<dbReference type="EMBL" id="ALBS01000224">
    <property type="protein sequence ID" value="EJT47910.1"/>
    <property type="molecule type" value="Genomic_DNA"/>
</dbReference>
<feature type="compositionally biased region" description="Polar residues" evidence="1">
    <location>
        <begin position="197"/>
        <end position="207"/>
    </location>
</feature>
<proteinExistence type="predicted"/>
<reference evidence="2" key="3">
    <citation type="submission" date="2012-07" db="EMBL/GenBank/DDBJ databases">
        <authorList>
            <person name="Yang R.-Y."/>
            <person name="Li H.-T."/>
            <person name="Zhu H."/>
            <person name="Zhou G.-P."/>
            <person name="Wang M."/>
            <person name="Wang L."/>
        </authorList>
    </citation>
    <scope>NUCLEOTIDE SEQUENCE</scope>
    <source>
        <strain evidence="2">CBS 2479</strain>
    </source>
</reference>
<sequence length="207" mass="23582">MEHEWREITLRMAEEMTDNGDRFPRVQQVIADHVSPQAIGLVRQQCRLFQSHEQHEQPVEQEAQRCIGGWRRSMGLPCWHELKELVREGAVLDVSAVHELWRLSSAEDIPYCAVNGYCPAPVCSNGALVSGEQVYNGLQAPTVVIRQRMRLNGSQIEIPLGGDIDTSAVFLQRDPRLGSRSNRREPTGRELNDMEEQYSQQQSLYAE</sequence>
<dbReference type="AlphaFoldDB" id="J4UAT7"/>
<dbReference type="KEGG" id="tasa:A1Q1_03216"/>
<feature type="region of interest" description="Disordered" evidence="1">
    <location>
        <begin position="175"/>
        <end position="207"/>
    </location>
</feature>
<protein>
    <submittedName>
        <fullName evidence="2">Uncharacterized protein</fullName>
    </submittedName>
</protein>
<gene>
    <name evidence="2" type="ORF">A1Q1_03216</name>
</gene>
<name>J4UAT7_TRIAS</name>
<organism evidence="2">
    <name type="scientific">Trichosporon asahii var. asahii (strain ATCC 90039 / CBS 2479 / JCM 2466 / KCTC 7840 / NBRC 103889/ NCYC 2677 / UAMH 7654)</name>
    <name type="common">Yeast</name>
    <dbReference type="NCBI Taxonomy" id="1186058"/>
    <lineage>
        <taxon>Eukaryota</taxon>
        <taxon>Fungi</taxon>
        <taxon>Dikarya</taxon>
        <taxon>Basidiomycota</taxon>
        <taxon>Agaricomycotina</taxon>
        <taxon>Tremellomycetes</taxon>
        <taxon>Trichosporonales</taxon>
        <taxon>Trichosporonaceae</taxon>
        <taxon>Trichosporon</taxon>
    </lineage>
</organism>
<dbReference type="GeneID" id="25986729"/>
<reference evidence="2" key="1">
    <citation type="journal article" date="2003" name="Mycoses">
        <title>Disseminated trichosporonosis in China.</title>
        <authorList>
            <person name="Yang R."/>
            <person name="Ao J."/>
            <person name="Wang W."/>
            <person name="Song K."/>
            <person name="Li R."/>
            <person name="Wang D."/>
        </authorList>
    </citation>
    <scope>NUCLEOTIDE SEQUENCE [LARGE SCALE GENOMIC DNA]</scope>
    <source>
        <strain evidence="2">CBS 2479</strain>
    </source>
</reference>
<accession>J4UAT7</accession>
<evidence type="ECO:0000313" key="2">
    <source>
        <dbReference type="EMBL" id="EJT47910.1"/>
    </source>
</evidence>
<reference evidence="2" key="2">
    <citation type="journal article" date="2012" name="Eukaryot. Cell">
        <title>Draft genome sequence of CBS 2479, the standard type strain of Trichosporon asahii.</title>
        <authorList>
            <person name="Yang R.Y."/>
            <person name="Li H.T."/>
            <person name="Zhu H."/>
            <person name="Zhou G.P."/>
            <person name="Wang M."/>
            <person name="Wang L."/>
        </authorList>
    </citation>
    <scope>NUCLEOTIDE SEQUENCE [LARGE SCALE GENOMIC DNA]</scope>
</reference>
<feature type="compositionally biased region" description="Basic and acidic residues" evidence="1">
    <location>
        <begin position="175"/>
        <end position="192"/>
    </location>
</feature>
<comment type="caution">
    <text evidence="2">The sequence shown here is derived from an EMBL/GenBank/DDBJ whole genome shotgun (WGS) entry which is preliminary data.</text>
</comment>
<dbReference type="RefSeq" id="XP_014179144.1">
    <property type="nucleotide sequence ID" value="XM_014323669.1"/>
</dbReference>
<dbReference type="VEuPathDB" id="FungiDB:A1Q1_03216"/>
<dbReference type="HOGENOM" id="CLU_1327222_0_0_1"/>